<accession>A0ABP8NBX2</accession>
<gene>
    <name evidence="2" type="ORF">GCM10023156_47670</name>
</gene>
<reference evidence="3" key="1">
    <citation type="journal article" date="2019" name="Int. J. Syst. Evol. Microbiol.">
        <title>The Global Catalogue of Microorganisms (GCM) 10K type strain sequencing project: providing services to taxonomists for standard genome sequencing and annotation.</title>
        <authorList>
            <consortium name="The Broad Institute Genomics Platform"/>
            <consortium name="The Broad Institute Genome Sequencing Center for Infectious Disease"/>
            <person name="Wu L."/>
            <person name="Ma J."/>
        </authorList>
    </citation>
    <scope>NUCLEOTIDE SEQUENCE [LARGE SCALE GENOMIC DNA]</scope>
    <source>
        <strain evidence="3">JCM 17759</strain>
    </source>
</reference>
<proteinExistence type="predicted"/>
<dbReference type="EMBL" id="BAABGA010000064">
    <property type="protein sequence ID" value="GAA4463032.1"/>
    <property type="molecule type" value="Genomic_DNA"/>
</dbReference>
<dbReference type="RefSeq" id="WP_339944003.1">
    <property type="nucleotide sequence ID" value="NZ_BAABGA010000064.1"/>
</dbReference>
<sequence length="162" mass="17826">MQTNQTWANRVADYVDDLEIVATTVQQLIANSRIQTKAAMASEVAETGLELLEAVGRLENMVERREQLMSDAQAPASGTTLIEKLRRAGEIDLADRSQSVAHTITAAHQAAVSLFVCQYHLASHSQEILRLLAGMDTPRTYRRSSDGEERERGGGRLFNDAA</sequence>
<feature type="compositionally biased region" description="Basic and acidic residues" evidence="1">
    <location>
        <begin position="143"/>
        <end position="154"/>
    </location>
</feature>
<protein>
    <recommendedName>
        <fullName evidence="4">FlgN protein</fullName>
    </recommendedName>
</protein>
<feature type="region of interest" description="Disordered" evidence="1">
    <location>
        <begin position="139"/>
        <end position="162"/>
    </location>
</feature>
<evidence type="ECO:0000313" key="3">
    <source>
        <dbReference type="Proteomes" id="UP001500840"/>
    </source>
</evidence>
<evidence type="ECO:0000313" key="2">
    <source>
        <dbReference type="EMBL" id="GAA4463032.1"/>
    </source>
</evidence>
<evidence type="ECO:0000256" key="1">
    <source>
        <dbReference type="SAM" id="MobiDB-lite"/>
    </source>
</evidence>
<name>A0ABP8NBX2_9BACT</name>
<comment type="caution">
    <text evidence="2">The sequence shown here is derived from an EMBL/GenBank/DDBJ whole genome shotgun (WGS) entry which is preliminary data.</text>
</comment>
<evidence type="ECO:0008006" key="4">
    <source>
        <dbReference type="Google" id="ProtNLM"/>
    </source>
</evidence>
<keyword evidence="3" id="KW-1185">Reference proteome</keyword>
<dbReference type="Proteomes" id="UP001500840">
    <property type="component" value="Unassembled WGS sequence"/>
</dbReference>
<organism evidence="2 3">
    <name type="scientific">Novipirellula rosea</name>
    <dbReference type="NCBI Taxonomy" id="1031540"/>
    <lineage>
        <taxon>Bacteria</taxon>
        <taxon>Pseudomonadati</taxon>
        <taxon>Planctomycetota</taxon>
        <taxon>Planctomycetia</taxon>
        <taxon>Pirellulales</taxon>
        <taxon>Pirellulaceae</taxon>
        <taxon>Novipirellula</taxon>
    </lineage>
</organism>